<comment type="caution">
    <text evidence="1">The sequence shown here is derived from an EMBL/GenBank/DDBJ whole genome shotgun (WGS) entry which is preliminary data.</text>
</comment>
<dbReference type="EMBL" id="MIKF01000552">
    <property type="protein sequence ID" value="RTE69605.1"/>
    <property type="molecule type" value="Genomic_DNA"/>
</dbReference>
<accession>A0A430L1K8</accession>
<reference evidence="1 2" key="1">
    <citation type="submission" date="2017-06" db="EMBL/GenBank/DDBJ databases">
        <title>Comparative genomic analysis of Ambrosia Fusariam Clade fungi.</title>
        <authorList>
            <person name="Stajich J.E."/>
            <person name="Carrillo J."/>
            <person name="Kijimoto T."/>
            <person name="Eskalen A."/>
            <person name="O'Donnell K."/>
            <person name="Kasson M."/>
        </authorList>
    </citation>
    <scope>NUCLEOTIDE SEQUENCE [LARGE SCALE GENOMIC DNA]</scope>
    <source>
        <strain evidence="1 2">UCR1854</strain>
    </source>
</reference>
<keyword evidence="2" id="KW-1185">Reference proteome</keyword>
<evidence type="ECO:0000313" key="1">
    <source>
        <dbReference type="EMBL" id="RTE69605.1"/>
    </source>
</evidence>
<sequence>MQNTRSPNLSYLSSLHHLASQARHEVPVYRQNYDGQHRTHSPYNCNVISRTIIEAHKMAGPSTVFHSLRLPALKFNDAEPTIIRSYGEEMYRLLLETLNAHQAATQRTINPKDDTKNLRQLAISHYILKLLEDAESTLPLPSSRGLTLEQRVKRIQDHYQLAECPQFEREDLTASEALNQLQHYENLSADYENWSPDEPLDEPPLHALCFASRAFGALHYKLPPDMSHEDPCLPLLIPLYNWHYWHLIIMKNHHEQCTEDLFFTYGLIPLKETDQVGAPEAQALDARLAGLNSDPLKDLLYRLQYVSYEVNGPRVIGLATYG</sequence>
<protein>
    <submittedName>
        <fullName evidence="1">Uncharacterized protein</fullName>
    </submittedName>
</protein>
<name>A0A430L1K8_9HYPO</name>
<organism evidence="1 2">
    <name type="scientific">Fusarium euwallaceae</name>
    <dbReference type="NCBI Taxonomy" id="1147111"/>
    <lineage>
        <taxon>Eukaryota</taxon>
        <taxon>Fungi</taxon>
        <taxon>Dikarya</taxon>
        <taxon>Ascomycota</taxon>
        <taxon>Pezizomycotina</taxon>
        <taxon>Sordariomycetes</taxon>
        <taxon>Hypocreomycetidae</taxon>
        <taxon>Hypocreales</taxon>
        <taxon>Nectriaceae</taxon>
        <taxon>Fusarium</taxon>
        <taxon>Fusarium solani species complex</taxon>
    </lineage>
</organism>
<proteinExistence type="predicted"/>
<evidence type="ECO:0000313" key="2">
    <source>
        <dbReference type="Proteomes" id="UP000287124"/>
    </source>
</evidence>
<dbReference type="AlphaFoldDB" id="A0A430L1K8"/>
<dbReference type="Proteomes" id="UP000287124">
    <property type="component" value="Unassembled WGS sequence"/>
</dbReference>
<gene>
    <name evidence="1" type="ORF">BHE90_016011</name>
</gene>